<feature type="domain" description="Periplasmic binding protein" evidence="4">
    <location>
        <begin position="39"/>
        <end position="291"/>
    </location>
</feature>
<evidence type="ECO:0000256" key="1">
    <source>
        <dbReference type="ARBA" id="ARBA00004196"/>
    </source>
</evidence>
<comment type="subcellular location">
    <subcellularLocation>
        <location evidence="1">Cell envelope</location>
    </subcellularLocation>
</comment>
<dbReference type="SUPFAM" id="SSF53822">
    <property type="entry name" value="Periplasmic binding protein-like I"/>
    <property type="match status" value="1"/>
</dbReference>
<evidence type="ECO:0000259" key="4">
    <source>
        <dbReference type="Pfam" id="PF13407"/>
    </source>
</evidence>
<evidence type="ECO:0000313" key="5">
    <source>
        <dbReference type="EMBL" id="MBB6730241.1"/>
    </source>
</evidence>
<dbReference type="EMBL" id="JACJVO010000005">
    <property type="protein sequence ID" value="MBB6730241.1"/>
    <property type="molecule type" value="Genomic_DNA"/>
</dbReference>
<dbReference type="RefSeq" id="WP_185127903.1">
    <property type="nucleotide sequence ID" value="NZ_JACJVO010000005.1"/>
</dbReference>
<dbReference type="GO" id="GO:0030246">
    <property type="term" value="F:carbohydrate binding"/>
    <property type="evidence" value="ECO:0007669"/>
    <property type="project" value="UniProtKB-ARBA"/>
</dbReference>
<dbReference type="Proteomes" id="UP000564644">
    <property type="component" value="Unassembled WGS sequence"/>
</dbReference>
<keyword evidence="6" id="KW-1185">Reference proteome</keyword>
<dbReference type="PANTHER" id="PTHR46847:SF1">
    <property type="entry name" value="D-ALLOSE-BINDING PERIPLASMIC PROTEIN-RELATED"/>
    <property type="match status" value="1"/>
</dbReference>
<keyword evidence="3" id="KW-0732">Signal</keyword>
<evidence type="ECO:0000313" key="6">
    <source>
        <dbReference type="Proteomes" id="UP000564644"/>
    </source>
</evidence>
<gene>
    <name evidence="5" type="ORF">H7C18_04955</name>
</gene>
<dbReference type="GO" id="GO:0030313">
    <property type="term" value="C:cell envelope"/>
    <property type="evidence" value="ECO:0007669"/>
    <property type="project" value="UniProtKB-SubCell"/>
</dbReference>
<proteinExistence type="inferred from homology"/>
<name>A0A7X0SI11_9BACL</name>
<dbReference type="InterPro" id="IPR028082">
    <property type="entry name" value="Peripla_BP_I"/>
</dbReference>
<dbReference type="Gene3D" id="3.40.50.2300">
    <property type="match status" value="2"/>
</dbReference>
<sequence>MRVHRFTAGIALLLAAAVLFAVFYFKLFTVGSSGVKTIVVVLKSTNVRADFWQTVAGGAEAAAKEAGARLETVGPLKDTDAATQALQLEEALESKPDAIVAAPINDERVMGFLKRIQEAGIELVVLDTPLALSPQPAEVAGNHREAGRQAGRLAAEETDGKPMAAVLGDYAASTVSSEREAGIREAVGQDGFAGTFYVEDSEEKAYDATRSLLAAEPRINAIAALTEPAVLGSAKALKELRRTGDVKLIAFDSTLYEIRLLEEGSLDAMIVQRPFNIGYLGVKNALKQLGGSRVDKSSLIDTIVVTKINMYSPENQKLLFPFR</sequence>
<evidence type="ECO:0000256" key="3">
    <source>
        <dbReference type="ARBA" id="ARBA00022729"/>
    </source>
</evidence>
<organism evidence="5 6">
    <name type="scientific">Cohnella zeiphila</name>
    <dbReference type="NCBI Taxonomy" id="2761120"/>
    <lineage>
        <taxon>Bacteria</taxon>
        <taxon>Bacillati</taxon>
        <taxon>Bacillota</taxon>
        <taxon>Bacilli</taxon>
        <taxon>Bacillales</taxon>
        <taxon>Paenibacillaceae</taxon>
        <taxon>Cohnella</taxon>
    </lineage>
</organism>
<protein>
    <submittedName>
        <fullName evidence="5">Substrate-binding domain-containing protein</fullName>
    </submittedName>
</protein>
<dbReference type="AlphaFoldDB" id="A0A7X0SI11"/>
<comment type="similarity">
    <text evidence="2">Belongs to the bacterial solute-binding protein 2 family.</text>
</comment>
<reference evidence="5 6" key="1">
    <citation type="submission" date="2020-08" db="EMBL/GenBank/DDBJ databases">
        <title>Cohnella phylogeny.</title>
        <authorList>
            <person name="Dunlap C."/>
        </authorList>
    </citation>
    <scope>NUCLEOTIDE SEQUENCE [LARGE SCALE GENOMIC DNA]</scope>
    <source>
        <strain evidence="5 6">CBP 2801</strain>
    </source>
</reference>
<evidence type="ECO:0000256" key="2">
    <source>
        <dbReference type="ARBA" id="ARBA00007639"/>
    </source>
</evidence>
<comment type="caution">
    <text evidence="5">The sequence shown here is derived from an EMBL/GenBank/DDBJ whole genome shotgun (WGS) entry which is preliminary data.</text>
</comment>
<dbReference type="InterPro" id="IPR025997">
    <property type="entry name" value="SBP_2_dom"/>
</dbReference>
<accession>A0A7X0SI11</accession>
<dbReference type="Pfam" id="PF13407">
    <property type="entry name" value="Peripla_BP_4"/>
    <property type="match status" value="1"/>
</dbReference>
<dbReference type="PANTHER" id="PTHR46847">
    <property type="entry name" value="D-ALLOSE-BINDING PERIPLASMIC PROTEIN-RELATED"/>
    <property type="match status" value="1"/>
</dbReference>